<dbReference type="InterPro" id="IPR013132">
    <property type="entry name" value="PseI/NeuA/B-like_N"/>
</dbReference>
<dbReference type="InterPro" id="IPR013974">
    <property type="entry name" value="SAF"/>
</dbReference>
<protein>
    <submittedName>
        <fullName evidence="2">Putative N-acylneuraminate-9-phosphate synthase</fullName>
        <ecNumber evidence="2">2.5.1.57</ecNumber>
    </submittedName>
</protein>
<evidence type="ECO:0000313" key="3">
    <source>
        <dbReference type="Proteomes" id="UP000501926"/>
    </source>
</evidence>
<dbReference type="EC" id="2.5.1.57" evidence="2"/>
<proteinExistence type="predicted"/>
<dbReference type="InterPro" id="IPR013785">
    <property type="entry name" value="Aldolase_TIM"/>
</dbReference>
<dbReference type="Proteomes" id="UP000501926">
    <property type="component" value="Chromosome"/>
</dbReference>
<dbReference type="InterPro" id="IPR051690">
    <property type="entry name" value="PseI-like"/>
</dbReference>
<dbReference type="SUPFAM" id="SSF51269">
    <property type="entry name" value="AFP III-like domain"/>
    <property type="match status" value="1"/>
</dbReference>
<accession>A0A6G7GJS9</accession>
<dbReference type="InterPro" id="IPR006190">
    <property type="entry name" value="SAF_AFP_Neu5Ac"/>
</dbReference>
<dbReference type="CDD" id="cd11615">
    <property type="entry name" value="SAF_NeuB_like"/>
    <property type="match status" value="1"/>
</dbReference>
<reference evidence="2 3" key="1">
    <citation type="submission" date="2020-02" db="EMBL/GenBank/DDBJ databases">
        <title>Newly sequenced genome of strain CSTR1 showed variability in Candidatus Kuenenia stuttgartiensis genomes.</title>
        <authorList>
            <person name="Ding C."/>
            <person name="Adrian L."/>
        </authorList>
    </citation>
    <scope>NUCLEOTIDE SEQUENCE [LARGE SCALE GENOMIC DNA]</scope>
    <source>
        <strain evidence="2 3">CSTR1</strain>
    </source>
</reference>
<dbReference type="EMBL" id="CP049055">
    <property type="protein sequence ID" value="QII09604.1"/>
    <property type="molecule type" value="Genomic_DNA"/>
</dbReference>
<dbReference type="PANTHER" id="PTHR42966">
    <property type="entry name" value="N-ACETYLNEURAMINATE SYNTHASE"/>
    <property type="match status" value="1"/>
</dbReference>
<dbReference type="InterPro" id="IPR036732">
    <property type="entry name" value="AFP_Neu5c_C_sf"/>
</dbReference>
<organism evidence="2 3">
    <name type="scientific">Kuenenia stuttgartiensis</name>
    <dbReference type="NCBI Taxonomy" id="174633"/>
    <lineage>
        <taxon>Bacteria</taxon>
        <taxon>Pseudomonadati</taxon>
        <taxon>Planctomycetota</taxon>
        <taxon>Candidatus Brocadiia</taxon>
        <taxon>Candidatus Brocadiales</taxon>
        <taxon>Candidatus Brocadiaceae</taxon>
        <taxon>Candidatus Kuenenia</taxon>
    </lineage>
</organism>
<dbReference type="InterPro" id="IPR057736">
    <property type="entry name" value="SAF_PseI/NeuA/NeuB"/>
</dbReference>
<name>A0A6G7GJS9_KUEST</name>
<keyword evidence="2" id="KW-0808">Transferase</keyword>
<sequence>MAMKIKIGNKKCIGDGCPPFIIAEAGINHNGDIDIAKKMIEVAKECGADAIKFQTFKADEFIANPDETYTYYSQGKKVVESMFEMFKRYEFPKKQWKEIIAHCKSKNIVFLTTPQNASDLDLILGLTNLSIIKVGADDLTNLILLKYYASKRIPMIISAGMAYASEIEDAVNTIRNVGNDSIIVLHCVSSYPADAEEINLKKMGAIKDSFGVTIGFSDHSIGITASVGAVASGATVIEKHFTLDKNLKGPDHWFSADPQELKELVKSIRFIEKALGSPELIPTTKETDMRKICRRSLVAVRNLKKGLRLTETDIAYKRPGTGIAPKFAPYILGRRLKTNINKNNLILLEHLD</sequence>
<evidence type="ECO:0000259" key="1">
    <source>
        <dbReference type="PROSITE" id="PS50844"/>
    </source>
</evidence>
<evidence type="ECO:0000313" key="2">
    <source>
        <dbReference type="EMBL" id="QII09604.1"/>
    </source>
</evidence>
<gene>
    <name evidence="2" type="ORF">KsCSTR_02250</name>
</gene>
<dbReference type="AlphaFoldDB" id="A0A6G7GJS9"/>
<dbReference type="PROSITE" id="PS50844">
    <property type="entry name" value="AFP_LIKE"/>
    <property type="match status" value="1"/>
</dbReference>
<dbReference type="Gene3D" id="3.20.20.70">
    <property type="entry name" value="Aldolase class I"/>
    <property type="match status" value="1"/>
</dbReference>
<feature type="domain" description="AFP-like" evidence="1">
    <location>
        <begin position="296"/>
        <end position="352"/>
    </location>
</feature>
<dbReference type="GO" id="GO:0047444">
    <property type="term" value="F:N-acylneuraminate-9-phosphate synthase activity"/>
    <property type="evidence" value="ECO:0007669"/>
    <property type="project" value="UniProtKB-EC"/>
</dbReference>
<dbReference type="Pfam" id="PF03102">
    <property type="entry name" value="NeuB"/>
    <property type="match status" value="1"/>
</dbReference>
<dbReference type="Pfam" id="PF08666">
    <property type="entry name" value="SAF"/>
    <property type="match status" value="1"/>
</dbReference>
<dbReference type="SMART" id="SM00858">
    <property type="entry name" value="SAF"/>
    <property type="match status" value="1"/>
</dbReference>
<dbReference type="Gene3D" id="3.90.1210.10">
    <property type="entry name" value="Antifreeze-like/N-acetylneuraminic acid synthase C-terminal domain"/>
    <property type="match status" value="1"/>
</dbReference>
<dbReference type="GO" id="GO:0016051">
    <property type="term" value="P:carbohydrate biosynthetic process"/>
    <property type="evidence" value="ECO:0007669"/>
    <property type="project" value="InterPro"/>
</dbReference>
<dbReference type="PANTHER" id="PTHR42966:SF1">
    <property type="entry name" value="SIALIC ACID SYNTHASE"/>
    <property type="match status" value="1"/>
</dbReference>
<dbReference type="SUPFAM" id="SSF51569">
    <property type="entry name" value="Aldolase"/>
    <property type="match status" value="1"/>
</dbReference>